<organism evidence="1 2">
    <name type="scientific">Cetraspora pellucida</name>
    <dbReference type="NCBI Taxonomy" id="1433469"/>
    <lineage>
        <taxon>Eukaryota</taxon>
        <taxon>Fungi</taxon>
        <taxon>Fungi incertae sedis</taxon>
        <taxon>Mucoromycota</taxon>
        <taxon>Glomeromycotina</taxon>
        <taxon>Glomeromycetes</taxon>
        <taxon>Diversisporales</taxon>
        <taxon>Gigasporaceae</taxon>
        <taxon>Cetraspora</taxon>
    </lineage>
</organism>
<protein>
    <submittedName>
        <fullName evidence="1">17697_t:CDS:1</fullName>
    </submittedName>
</protein>
<proteinExistence type="predicted"/>
<name>A0ACA9MXU7_9GLOM</name>
<reference evidence="1" key="1">
    <citation type="submission" date="2021-06" db="EMBL/GenBank/DDBJ databases">
        <authorList>
            <person name="Kallberg Y."/>
            <person name="Tangrot J."/>
            <person name="Rosling A."/>
        </authorList>
    </citation>
    <scope>NUCLEOTIDE SEQUENCE</scope>
    <source>
        <strain evidence="1">28 12/20/2015</strain>
    </source>
</reference>
<gene>
    <name evidence="1" type="ORF">SPELUC_LOCUS7870</name>
</gene>
<evidence type="ECO:0000313" key="1">
    <source>
        <dbReference type="EMBL" id="CAG8621233.1"/>
    </source>
</evidence>
<dbReference type="EMBL" id="CAJVPW010011000">
    <property type="protein sequence ID" value="CAG8621233.1"/>
    <property type="molecule type" value="Genomic_DNA"/>
</dbReference>
<sequence length="90" mass="10665">CNSINQETLFVFIKDYTKAIIEVLQNQFLHSDLYNALSIFNIKLFPKSEKQITTYGQKEIEFLDNYYENSRVANYNIFTGIIDKEKLLEE</sequence>
<comment type="caution">
    <text evidence="1">The sequence shown here is derived from an EMBL/GenBank/DDBJ whole genome shotgun (WGS) entry which is preliminary data.</text>
</comment>
<evidence type="ECO:0000313" key="2">
    <source>
        <dbReference type="Proteomes" id="UP000789366"/>
    </source>
</evidence>
<dbReference type="Proteomes" id="UP000789366">
    <property type="component" value="Unassembled WGS sequence"/>
</dbReference>
<keyword evidence="2" id="KW-1185">Reference proteome</keyword>
<feature type="non-terminal residue" evidence="1">
    <location>
        <position position="1"/>
    </location>
</feature>
<accession>A0ACA9MXU7</accession>